<dbReference type="EMBL" id="BMAR01000033">
    <property type="protein sequence ID" value="GFR49883.1"/>
    <property type="molecule type" value="Genomic_DNA"/>
</dbReference>
<dbReference type="InterPro" id="IPR023397">
    <property type="entry name" value="SAM-dep_MeTrfase_MraW_recog"/>
</dbReference>
<dbReference type="SUPFAM" id="SSF81799">
    <property type="entry name" value="Putative methyltransferase TM0872, insert domain"/>
    <property type="match status" value="1"/>
</dbReference>
<accession>A0AAD3E088</accession>
<protein>
    <submittedName>
        <fullName evidence="6">Uncharacterized protein</fullName>
    </submittedName>
</protein>
<comment type="caution">
    <text evidence="6">The sequence shown here is derived from an EMBL/GenBank/DDBJ whole genome shotgun (WGS) entry which is preliminary data.</text>
</comment>
<reference evidence="6 7" key="1">
    <citation type="journal article" date="2021" name="Sci. Rep.">
        <title>Genome sequencing of the multicellular alga Astrephomene provides insights into convergent evolution of germ-soma differentiation.</title>
        <authorList>
            <person name="Yamashita S."/>
            <person name="Yamamoto K."/>
            <person name="Matsuzaki R."/>
            <person name="Suzuki S."/>
            <person name="Yamaguchi H."/>
            <person name="Hirooka S."/>
            <person name="Minakuchi Y."/>
            <person name="Miyagishima S."/>
            <person name="Kawachi M."/>
            <person name="Toyoda A."/>
            <person name="Nozaki H."/>
        </authorList>
    </citation>
    <scope>NUCLEOTIDE SEQUENCE [LARGE SCALE GENOMIC DNA]</scope>
    <source>
        <strain evidence="6 7">NIES-4017</strain>
    </source>
</reference>
<comment type="similarity">
    <text evidence="1">Belongs to the methyltransferase superfamily. RsmH family.</text>
</comment>
<proteinExistence type="inferred from homology"/>
<dbReference type="GO" id="GO:0070475">
    <property type="term" value="P:rRNA base methylation"/>
    <property type="evidence" value="ECO:0007669"/>
    <property type="project" value="TreeGrafter"/>
</dbReference>
<dbReference type="Pfam" id="PF01795">
    <property type="entry name" value="Methyltransf_5"/>
    <property type="match status" value="1"/>
</dbReference>
<evidence type="ECO:0000256" key="3">
    <source>
        <dbReference type="ARBA" id="ARBA00022679"/>
    </source>
</evidence>
<feature type="compositionally biased region" description="Polar residues" evidence="5">
    <location>
        <begin position="49"/>
        <end position="59"/>
    </location>
</feature>
<sequence length="291" mass="31646">MLATRLGLQGRQGYRGLAAACPFRKHRPLSTSLYGTPLSSLSFGTIGANTGAQATGSQQREQHNGVGAEPNSSTFPHVSVMLREVVDAFQPITLDTFLDCTLGAGGHSSAILAAHPEMRTLLGIDLDPTAHSLAEPRLRAAAGGREHFSLHLLRGNYRDLKALLSTVSSPPPRPNGILMDLGVSSMQVDTAERGFSFIRDGPLDMRMDPKAALSAEEVLNTWSEAELARIIRDYGEEKLWKVVARRLVRWSPSVRQCSWPRPSGRPSWAAAAGRAPERACTPRQGRSRRYG</sequence>
<gene>
    <name evidence="6" type="ORF">Agub_g11987</name>
</gene>
<evidence type="ECO:0000313" key="6">
    <source>
        <dbReference type="EMBL" id="GFR49883.1"/>
    </source>
</evidence>
<evidence type="ECO:0000256" key="1">
    <source>
        <dbReference type="ARBA" id="ARBA00010396"/>
    </source>
</evidence>
<dbReference type="Gene3D" id="3.40.50.150">
    <property type="entry name" value="Vaccinia Virus protein VP39"/>
    <property type="match status" value="1"/>
</dbReference>
<keyword evidence="3" id="KW-0808">Transferase</keyword>
<organism evidence="6 7">
    <name type="scientific">Astrephomene gubernaculifera</name>
    <dbReference type="NCBI Taxonomy" id="47775"/>
    <lineage>
        <taxon>Eukaryota</taxon>
        <taxon>Viridiplantae</taxon>
        <taxon>Chlorophyta</taxon>
        <taxon>core chlorophytes</taxon>
        <taxon>Chlorophyceae</taxon>
        <taxon>CS clade</taxon>
        <taxon>Chlamydomonadales</taxon>
        <taxon>Astrephomenaceae</taxon>
        <taxon>Astrephomene</taxon>
    </lineage>
</organism>
<feature type="compositionally biased region" description="Low complexity" evidence="5">
    <location>
        <begin position="260"/>
        <end position="274"/>
    </location>
</feature>
<dbReference type="AlphaFoldDB" id="A0AAD3E088"/>
<dbReference type="SUPFAM" id="SSF53335">
    <property type="entry name" value="S-adenosyl-L-methionine-dependent methyltransferases"/>
    <property type="match status" value="1"/>
</dbReference>
<dbReference type="PANTHER" id="PTHR11265">
    <property type="entry name" value="S-ADENOSYL-METHYLTRANSFERASE MRAW"/>
    <property type="match status" value="1"/>
</dbReference>
<dbReference type="PANTHER" id="PTHR11265:SF0">
    <property type="entry name" value="12S RRNA N4-METHYLCYTIDINE METHYLTRANSFERASE"/>
    <property type="match status" value="1"/>
</dbReference>
<feature type="region of interest" description="Disordered" evidence="5">
    <location>
        <begin position="259"/>
        <end position="291"/>
    </location>
</feature>
<evidence type="ECO:0000256" key="2">
    <source>
        <dbReference type="ARBA" id="ARBA00022603"/>
    </source>
</evidence>
<evidence type="ECO:0000256" key="4">
    <source>
        <dbReference type="ARBA" id="ARBA00022691"/>
    </source>
</evidence>
<keyword evidence="4" id="KW-0949">S-adenosyl-L-methionine</keyword>
<name>A0AAD3E088_9CHLO</name>
<keyword evidence="2" id="KW-0489">Methyltransferase</keyword>
<evidence type="ECO:0000256" key="5">
    <source>
        <dbReference type="SAM" id="MobiDB-lite"/>
    </source>
</evidence>
<evidence type="ECO:0000313" key="7">
    <source>
        <dbReference type="Proteomes" id="UP001054857"/>
    </source>
</evidence>
<dbReference type="NCBIfam" id="TIGR00006">
    <property type="entry name" value="16S rRNA (cytosine(1402)-N(4))-methyltransferase RsmH"/>
    <property type="match status" value="1"/>
</dbReference>
<feature type="region of interest" description="Disordered" evidence="5">
    <location>
        <begin position="49"/>
        <end position="72"/>
    </location>
</feature>
<dbReference type="GO" id="GO:0071424">
    <property type="term" value="F:rRNA (cytosine-N4-)-methyltransferase activity"/>
    <property type="evidence" value="ECO:0007669"/>
    <property type="project" value="TreeGrafter"/>
</dbReference>
<keyword evidence="7" id="KW-1185">Reference proteome</keyword>
<dbReference type="InterPro" id="IPR029063">
    <property type="entry name" value="SAM-dependent_MTases_sf"/>
</dbReference>
<dbReference type="InterPro" id="IPR002903">
    <property type="entry name" value="RsmH"/>
</dbReference>
<dbReference type="Proteomes" id="UP001054857">
    <property type="component" value="Unassembled WGS sequence"/>
</dbReference>